<organism evidence="5 7">
    <name type="scientific">Rotaria sordida</name>
    <dbReference type="NCBI Taxonomy" id="392033"/>
    <lineage>
        <taxon>Eukaryota</taxon>
        <taxon>Metazoa</taxon>
        <taxon>Spiralia</taxon>
        <taxon>Gnathifera</taxon>
        <taxon>Rotifera</taxon>
        <taxon>Eurotatoria</taxon>
        <taxon>Bdelloidea</taxon>
        <taxon>Philodinida</taxon>
        <taxon>Philodinidae</taxon>
        <taxon>Rotaria</taxon>
    </lineage>
</organism>
<evidence type="ECO:0000313" key="5">
    <source>
        <dbReference type="EMBL" id="CAF1550921.1"/>
    </source>
</evidence>
<dbReference type="Proteomes" id="UP000663854">
    <property type="component" value="Unassembled WGS sequence"/>
</dbReference>
<comment type="caution">
    <text evidence="5">The sequence shown here is derived from an EMBL/GenBank/DDBJ whole genome shotgun (WGS) entry which is preliminary data.</text>
</comment>
<dbReference type="InterPro" id="IPR000322">
    <property type="entry name" value="Glyco_hydro_31_TIM"/>
</dbReference>
<evidence type="ECO:0000256" key="1">
    <source>
        <dbReference type="ARBA" id="ARBA00007806"/>
    </source>
</evidence>
<dbReference type="PANTHER" id="PTHR43863">
    <property type="entry name" value="HYDROLASE, PUTATIVE (AFU_ORTHOLOGUE AFUA_1G03140)-RELATED"/>
    <property type="match status" value="1"/>
</dbReference>
<keyword evidence="2" id="KW-0378">Hydrolase</keyword>
<gene>
    <name evidence="6" type="ORF">JXQ802_LOCUS57939</name>
    <name evidence="5" type="ORF">PYM288_LOCUS41334</name>
</gene>
<dbReference type="InterPro" id="IPR017853">
    <property type="entry name" value="GH"/>
</dbReference>
<dbReference type="InterPro" id="IPR051816">
    <property type="entry name" value="Glycosyl_Hydrolase_31"/>
</dbReference>
<dbReference type="SUPFAM" id="SSF51445">
    <property type="entry name" value="(Trans)glycosidases"/>
    <property type="match status" value="1"/>
</dbReference>
<dbReference type="InterPro" id="IPR048395">
    <property type="entry name" value="Glyco_hydro_31_C"/>
</dbReference>
<evidence type="ECO:0000259" key="3">
    <source>
        <dbReference type="Pfam" id="PF01055"/>
    </source>
</evidence>
<dbReference type="Gene3D" id="2.60.40.1180">
    <property type="entry name" value="Golgi alpha-mannosidase II"/>
    <property type="match status" value="1"/>
</dbReference>
<dbReference type="Pfam" id="PF21365">
    <property type="entry name" value="Glyco_hydro_31_3rd"/>
    <property type="match status" value="1"/>
</dbReference>
<keyword evidence="2" id="KW-0326">Glycosidase</keyword>
<feature type="domain" description="Glycosyl hydrolase family 31 C-terminal" evidence="4">
    <location>
        <begin position="139"/>
        <end position="229"/>
    </location>
</feature>
<name>A0A815WVL2_9BILA</name>
<dbReference type="Gene3D" id="3.20.20.80">
    <property type="entry name" value="Glycosidases"/>
    <property type="match status" value="1"/>
</dbReference>
<dbReference type="InterPro" id="IPR013780">
    <property type="entry name" value="Glyco_hydro_b"/>
</dbReference>
<dbReference type="GO" id="GO:0005975">
    <property type="term" value="P:carbohydrate metabolic process"/>
    <property type="evidence" value="ECO:0007669"/>
    <property type="project" value="InterPro"/>
</dbReference>
<dbReference type="SUPFAM" id="SSF51011">
    <property type="entry name" value="Glycosyl hydrolase domain"/>
    <property type="match status" value="1"/>
</dbReference>
<proteinExistence type="inferred from homology"/>
<keyword evidence="8" id="KW-1185">Reference proteome</keyword>
<dbReference type="Proteomes" id="UP000663870">
    <property type="component" value="Unassembled WGS sequence"/>
</dbReference>
<evidence type="ECO:0000313" key="8">
    <source>
        <dbReference type="Proteomes" id="UP000663870"/>
    </source>
</evidence>
<accession>A0A815WVL2</accession>
<evidence type="ECO:0000313" key="6">
    <source>
        <dbReference type="EMBL" id="CAF1673225.1"/>
    </source>
</evidence>
<feature type="domain" description="Glycoside hydrolase family 31 TIM barrel" evidence="3">
    <location>
        <begin position="1"/>
        <end position="128"/>
    </location>
</feature>
<reference evidence="5" key="1">
    <citation type="submission" date="2021-02" db="EMBL/GenBank/DDBJ databases">
        <authorList>
            <person name="Nowell W R."/>
        </authorList>
    </citation>
    <scope>NUCLEOTIDE SEQUENCE</scope>
</reference>
<dbReference type="EMBL" id="CAJNOH010013985">
    <property type="protein sequence ID" value="CAF1550921.1"/>
    <property type="molecule type" value="Genomic_DNA"/>
</dbReference>
<dbReference type="EMBL" id="CAJNOL010015871">
    <property type="protein sequence ID" value="CAF1673225.1"/>
    <property type="molecule type" value="Genomic_DNA"/>
</dbReference>
<dbReference type="GO" id="GO:0004553">
    <property type="term" value="F:hydrolase activity, hydrolyzing O-glycosyl compounds"/>
    <property type="evidence" value="ECO:0007669"/>
    <property type="project" value="InterPro"/>
</dbReference>
<dbReference type="AlphaFoldDB" id="A0A815WVL2"/>
<comment type="similarity">
    <text evidence="1 2">Belongs to the glycosyl hydrolase 31 family.</text>
</comment>
<sequence>MLSRQAWIGSHRINAAVWSGDIDSSWEELLKQIKVAQNVALSGIYWWTTDIGGYRYADLDDNQFQELILRWFQFGAFCPLFRLHGERYPPFPNNECGFSGGHNEVWLFKYSEQIINIIRLRESLRNYIEYHLNISNQNGTPILRPMFYDFNDDLECYQSEDQYMFGTDYLVAPVYTYQATSRSVYLPKIDQYNSVWQHYYTKKFYQGGQRYNISTTLNDFPLFQKIQSIWNC</sequence>
<protein>
    <submittedName>
        <fullName evidence="5">Uncharacterized protein</fullName>
    </submittedName>
</protein>
<dbReference type="PANTHER" id="PTHR43863:SF2">
    <property type="entry name" value="MALTASE-GLUCOAMYLASE"/>
    <property type="match status" value="1"/>
</dbReference>
<evidence type="ECO:0000259" key="4">
    <source>
        <dbReference type="Pfam" id="PF21365"/>
    </source>
</evidence>
<evidence type="ECO:0000313" key="7">
    <source>
        <dbReference type="Proteomes" id="UP000663854"/>
    </source>
</evidence>
<evidence type="ECO:0000256" key="2">
    <source>
        <dbReference type="RuleBase" id="RU361185"/>
    </source>
</evidence>
<dbReference type="Pfam" id="PF01055">
    <property type="entry name" value="Glyco_hydro_31_2nd"/>
    <property type="match status" value="1"/>
</dbReference>